<reference evidence="1 2" key="1">
    <citation type="submission" date="2019-06" db="EMBL/GenBank/DDBJ databases">
        <title>Draft genome sequence of [Clostridium] clostridioforme NBRC 113352.</title>
        <authorList>
            <person name="Miura T."/>
            <person name="Furukawa M."/>
            <person name="Shimamura M."/>
            <person name="Ohyama Y."/>
            <person name="Yamazoe A."/>
            <person name="Kawasaki H."/>
        </authorList>
    </citation>
    <scope>NUCLEOTIDE SEQUENCE [LARGE SCALE GENOMIC DNA]</scope>
    <source>
        <strain evidence="1 2">NBRC 113352</strain>
    </source>
</reference>
<dbReference type="Proteomes" id="UP000315200">
    <property type="component" value="Unassembled WGS sequence"/>
</dbReference>
<gene>
    <name evidence="1" type="ORF">Ccl03g_03820</name>
</gene>
<dbReference type="EMBL" id="BJLB01000001">
    <property type="protein sequence ID" value="GEA34669.1"/>
    <property type="molecule type" value="Genomic_DNA"/>
</dbReference>
<name>A0A829VQW5_9FIRM</name>
<sequence length="62" mass="7006">MSPASKKGNTQEIREFDATTRELLEMADWLKDGGCEMVAMESTASYWKPYTTSLNLLTGMRL</sequence>
<organism evidence="1 2">
    <name type="scientific">Enterocloster clostridioformis</name>
    <dbReference type="NCBI Taxonomy" id="1531"/>
    <lineage>
        <taxon>Bacteria</taxon>
        <taxon>Bacillati</taxon>
        <taxon>Bacillota</taxon>
        <taxon>Clostridia</taxon>
        <taxon>Lachnospirales</taxon>
        <taxon>Lachnospiraceae</taxon>
        <taxon>Enterocloster</taxon>
    </lineage>
</organism>
<accession>A0A829VQW5</accession>
<protein>
    <recommendedName>
        <fullName evidence="3">Transposase</fullName>
    </recommendedName>
</protein>
<evidence type="ECO:0008006" key="3">
    <source>
        <dbReference type="Google" id="ProtNLM"/>
    </source>
</evidence>
<evidence type="ECO:0000313" key="1">
    <source>
        <dbReference type="EMBL" id="GEA34669.1"/>
    </source>
</evidence>
<evidence type="ECO:0000313" key="2">
    <source>
        <dbReference type="Proteomes" id="UP000315200"/>
    </source>
</evidence>
<proteinExistence type="predicted"/>
<dbReference type="AlphaFoldDB" id="A0A829VQW5"/>
<comment type="caution">
    <text evidence="1">The sequence shown here is derived from an EMBL/GenBank/DDBJ whole genome shotgun (WGS) entry which is preliminary data.</text>
</comment>